<feature type="domain" description="Radical SAM core" evidence="2">
    <location>
        <begin position="202"/>
        <end position="444"/>
    </location>
</feature>
<dbReference type="GO" id="GO:0046872">
    <property type="term" value="F:metal ion binding"/>
    <property type="evidence" value="ECO:0007669"/>
    <property type="project" value="InterPro"/>
</dbReference>
<name>A0A7J3M3J9_ARCFL</name>
<reference evidence="3" key="1">
    <citation type="journal article" date="2020" name="mSystems">
        <title>Genome- and Community-Level Interaction Insights into Carbon Utilization and Element Cycling Functions of Hydrothermarchaeota in Hydrothermal Sediment.</title>
        <authorList>
            <person name="Zhou Z."/>
            <person name="Liu Y."/>
            <person name="Xu W."/>
            <person name="Pan J."/>
            <person name="Luo Z.H."/>
            <person name="Li M."/>
        </authorList>
    </citation>
    <scope>NUCLEOTIDE SEQUENCE [LARGE SCALE GENOMIC DNA]</scope>
    <source>
        <strain evidence="3">SpSt-587</strain>
    </source>
</reference>
<protein>
    <submittedName>
        <fullName evidence="3">B12-binding domain-containing radical SAM protein</fullName>
    </submittedName>
</protein>
<dbReference type="InterPro" id="IPR006158">
    <property type="entry name" value="Cobalamin-bd"/>
</dbReference>
<organism evidence="3">
    <name type="scientific">Archaeoglobus fulgidus</name>
    <dbReference type="NCBI Taxonomy" id="2234"/>
    <lineage>
        <taxon>Archaea</taxon>
        <taxon>Methanobacteriati</taxon>
        <taxon>Methanobacteriota</taxon>
        <taxon>Archaeoglobi</taxon>
        <taxon>Archaeoglobales</taxon>
        <taxon>Archaeoglobaceae</taxon>
        <taxon>Archaeoglobus</taxon>
    </lineage>
</organism>
<dbReference type="InterPro" id="IPR006638">
    <property type="entry name" value="Elp3/MiaA/NifB-like_rSAM"/>
</dbReference>
<dbReference type="AlphaFoldDB" id="A0A7J3M3J9"/>
<evidence type="ECO:0000259" key="2">
    <source>
        <dbReference type="PROSITE" id="PS51918"/>
    </source>
</evidence>
<accession>A0A7J3M3J9</accession>
<comment type="caution">
    <text evidence="3">The sequence shown here is derived from an EMBL/GenBank/DDBJ whole genome shotgun (WGS) entry which is preliminary data.</text>
</comment>
<dbReference type="EMBL" id="DSYZ01000135">
    <property type="protein sequence ID" value="HGT83496.1"/>
    <property type="molecule type" value="Genomic_DNA"/>
</dbReference>
<dbReference type="PANTHER" id="PTHR42731:SF4">
    <property type="entry name" value="RADICAL SAM DOMAIN PROTEIN"/>
    <property type="match status" value="1"/>
</dbReference>
<gene>
    <name evidence="3" type="ORF">ENT52_07220</name>
</gene>
<dbReference type="SFLD" id="SFLDS00029">
    <property type="entry name" value="Radical_SAM"/>
    <property type="match status" value="1"/>
</dbReference>
<dbReference type="InterPro" id="IPR023404">
    <property type="entry name" value="rSAM_horseshoe"/>
</dbReference>
<dbReference type="SFLD" id="SFLDG01082">
    <property type="entry name" value="B12-binding_domain_containing"/>
    <property type="match status" value="1"/>
</dbReference>
<evidence type="ECO:0000259" key="1">
    <source>
        <dbReference type="PROSITE" id="PS51332"/>
    </source>
</evidence>
<dbReference type="Gene3D" id="3.40.50.280">
    <property type="entry name" value="Cobalamin-binding domain"/>
    <property type="match status" value="1"/>
</dbReference>
<evidence type="ECO:0000313" key="3">
    <source>
        <dbReference type="EMBL" id="HGT83496.1"/>
    </source>
</evidence>
<sequence>MKIVLTAERCLMSNYNGALFLGFMGCAPKNLIPSPLFFRFVCPPVAMDKNGAVLAPNGTRKIEAALIENGFEVIVVPPEKIEKFARKAKAIGITTNDPLGLGPASSTFSGRYGLVKEESYNAFCFKRLVQKVNEVSDAKIVVGGAGAWQLADEKIMNELGIDVVVIGEGEKIAPEIFGKILNGEDVHGIFYGDVAEQIPVNRRATVGGIVEIARGCGRGCKFCQPTLQRLRSRPLADIIEEVKVNAKLNKFATLHAEDVLRYKANGFEVNKGEVLKLFSETSKICKIGISHFSLATVAKAESIVSEISSILGIPNKNQPWLAGQTGIETGSPKLIKEHMPGKVLPFKAEEWCDVVETSFGICADNHWIPCATLIIGLPNETEEDVLRTIELLGRLKNYKSLIVPLFFVPVGTMKATKHFSSEDLKHYHWELMITCWKHDTKWMRVLANEYLAKMPMVSRFFLQRFIDWAIREGERRLEKMLSAKLH</sequence>
<dbReference type="SMART" id="SM00729">
    <property type="entry name" value="Elp3"/>
    <property type="match status" value="1"/>
</dbReference>
<dbReference type="GO" id="GO:0003824">
    <property type="term" value="F:catalytic activity"/>
    <property type="evidence" value="ECO:0007669"/>
    <property type="project" value="InterPro"/>
</dbReference>
<dbReference type="SUPFAM" id="SSF102114">
    <property type="entry name" value="Radical SAM enzymes"/>
    <property type="match status" value="1"/>
</dbReference>
<dbReference type="PANTHER" id="PTHR42731">
    <property type="entry name" value="SLL1084 PROTEIN"/>
    <property type="match status" value="1"/>
</dbReference>
<proteinExistence type="predicted"/>
<dbReference type="InterPro" id="IPR007197">
    <property type="entry name" value="rSAM"/>
</dbReference>
<feature type="domain" description="B12-binding" evidence="1">
    <location>
        <begin position="42"/>
        <end position="187"/>
    </location>
</feature>
<dbReference type="PROSITE" id="PS51332">
    <property type="entry name" value="B12_BINDING"/>
    <property type="match status" value="1"/>
</dbReference>
<dbReference type="PROSITE" id="PS51257">
    <property type="entry name" value="PROKAR_LIPOPROTEIN"/>
    <property type="match status" value="1"/>
</dbReference>
<dbReference type="InterPro" id="IPR058240">
    <property type="entry name" value="rSAM_sf"/>
</dbReference>
<dbReference type="Gene3D" id="3.80.30.20">
    <property type="entry name" value="tm_1862 like domain"/>
    <property type="match status" value="1"/>
</dbReference>
<dbReference type="GO" id="GO:0031419">
    <property type="term" value="F:cobalamin binding"/>
    <property type="evidence" value="ECO:0007669"/>
    <property type="project" value="InterPro"/>
</dbReference>
<dbReference type="PROSITE" id="PS51918">
    <property type="entry name" value="RADICAL_SAM"/>
    <property type="match status" value="1"/>
</dbReference>
<dbReference type="GO" id="GO:0051536">
    <property type="term" value="F:iron-sulfur cluster binding"/>
    <property type="evidence" value="ECO:0007669"/>
    <property type="project" value="InterPro"/>
</dbReference>